<organism evidence="2 3">
    <name type="scientific">Solanum commersonii</name>
    <name type="common">Commerson's wild potato</name>
    <name type="synonym">Commerson's nightshade</name>
    <dbReference type="NCBI Taxonomy" id="4109"/>
    <lineage>
        <taxon>Eukaryota</taxon>
        <taxon>Viridiplantae</taxon>
        <taxon>Streptophyta</taxon>
        <taxon>Embryophyta</taxon>
        <taxon>Tracheophyta</taxon>
        <taxon>Spermatophyta</taxon>
        <taxon>Magnoliopsida</taxon>
        <taxon>eudicotyledons</taxon>
        <taxon>Gunneridae</taxon>
        <taxon>Pentapetalae</taxon>
        <taxon>asterids</taxon>
        <taxon>lamiids</taxon>
        <taxon>Solanales</taxon>
        <taxon>Solanaceae</taxon>
        <taxon>Solanoideae</taxon>
        <taxon>Solaneae</taxon>
        <taxon>Solanum</taxon>
    </lineage>
</organism>
<dbReference type="Proteomes" id="UP000824120">
    <property type="component" value="Chromosome 1"/>
</dbReference>
<dbReference type="AlphaFoldDB" id="A0A9J6B760"/>
<feature type="compositionally biased region" description="Basic residues" evidence="1">
    <location>
        <begin position="151"/>
        <end position="171"/>
    </location>
</feature>
<comment type="caution">
    <text evidence="2">The sequence shown here is derived from an EMBL/GenBank/DDBJ whole genome shotgun (WGS) entry which is preliminary data.</text>
</comment>
<feature type="compositionally biased region" description="Basic and acidic residues" evidence="1">
    <location>
        <begin position="184"/>
        <end position="213"/>
    </location>
</feature>
<evidence type="ECO:0000256" key="1">
    <source>
        <dbReference type="SAM" id="MobiDB-lite"/>
    </source>
</evidence>
<protein>
    <submittedName>
        <fullName evidence="2">Uncharacterized protein</fullName>
    </submittedName>
</protein>
<reference evidence="2 3" key="1">
    <citation type="submission" date="2020-09" db="EMBL/GenBank/DDBJ databases">
        <title>De no assembly of potato wild relative species, Solanum commersonii.</title>
        <authorList>
            <person name="Cho K."/>
        </authorList>
    </citation>
    <scope>NUCLEOTIDE SEQUENCE [LARGE SCALE GENOMIC DNA]</scope>
    <source>
        <strain evidence="2">LZ3.2</strain>
        <tissue evidence="2">Leaf</tissue>
    </source>
</reference>
<keyword evidence="3" id="KW-1185">Reference proteome</keyword>
<evidence type="ECO:0000313" key="2">
    <source>
        <dbReference type="EMBL" id="KAG5632534.1"/>
    </source>
</evidence>
<dbReference type="EMBL" id="JACXVP010000001">
    <property type="protein sequence ID" value="KAG5632534.1"/>
    <property type="molecule type" value="Genomic_DNA"/>
</dbReference>
<sequence length="213" mass="24867">MARSLMLPPPSTPDAHGPQPSIETILGDVRAIRIQKLGRPGVRKEMFKVTHAKKSMNPVRRRKMDEPRAQETYSSLFKLQDRKRESLKTECQEPIRGSLHYYPKRRIKRRSLGIVIHHPQALIVGDRETISAMESKIAYLMTKLPEMKERRREKKKKERERRKLRQQKRKYSSSMSPTVGWIRSEGDENDKSDKESEGDENGKSNKESKSDEE</sequence>
<name>A0A9J6B760_SOLCO</name>
<evidence type="ECO:0000313" key="3">
    <source>
        <dbReference type="Proteomes" id="UP000824120"/>
    </source>
</evidence>
<feature type="region of interest" description="Disordered" evidence="1">
    <location>
        <begin position="1"/>
        <end position="22"/>
    </location>
</feature>
<proteinExistence type="predicted"/>
<gene>
    <name evidence="2" type="ORF">H5410_004251</name>
</gene>
<feature type="region of interest" description="Disordered" evidence="1">
    <location>
        <begin position="148"/>
        <end position="213"/>
    </location>
</feature>
<accession>A0A9J6B760</accession>